<evidence type="ECO:0000256" key="4">
    <source>
        <dbReference type="ARBA" id="ARBA00022670"/>
    </source>
</evidence>
<dbReference type="GO" id="GO:0005886">
    <property type="term" value="C:plasma membrane"/>
    <property type="evidence" value="ECO:0007669"/>
    <property type="project" value="UniProtKB-SubCell"/>
</dbReference>
<dbReference type="Gene3D" id="1.10.390.10">
    <property type="entry name" value="Neutral Protease Domain 2"/>
    <property type="match status" value="1"/>
</dbReference>
<dbReference type="GO" id="GO:0043171">
    <property type="term" value="P:peptide catabolic process"/>
    <property type="evidence" value="ECO:0007669"/>
    <property type="project" value="TreeGrafter"/>
</dbReference>
<feature type="binding site" evidence="10">
    <location>
        <position position="322"/>
    </location>
    <ligand>
        <name>Zn(2+)</name>
        <dbReference type="ChEBI" id="CHEBI:29105"/>
        <note>catalytic</note>
    </ligand>
</feature>
<dbReference type="InterPro" id="IPR024571">
    <property type="entry name" value="ERAP1-like_C_dom"/>
</dbReference>
<dbReference type="InterPro" id="IPR014782">
    <property type="entry name" value="Peptidase_M1_dom"/>
</dbReference>
<feature type="domain" description="ERAP1-like C-terminal" evidence="14">
    <location>
        <begin position="730"/>
        <end position="824"/>
    </location>
</feature>
<dbReference type="AlphaFoldDB" id="A0A3S3QNF7"/>
<dbReference type="PANTHER" id="PTHR11533">
    <property type="entry name" value="PROTEASE M1 ZINC METALLOPROTEASE"/>
    <property type="match status" value="1"/>
</dbReference>
<feature type="binding site" evidence="10">
    <location>
        <position position="345"/>
    </location>
    <ligand>
        <name>Zn(2+)</name>
        <dbReference type="ChEBI" id="CHEBI:29105"/>
        <note>catalytic</note>
    </ligand>
</feature>
<dbReference type="InterPro" id="IPR042097">
    <property type="entry name" value="Aminopeptidase_N-like_N_sf"/>
</dbReference>
<dbReference type="PRINTS" id="PR00756">
    <property type="entry name" value="ALADIPTASE"/>
</dbReference>
<evidence type="ECO:0000259" key="14">
    <source>
        <dbReference type="Pfam" id="PF11838"/>
    </source>
</evidence>
<proteinExistence type="inferred from homology"/>
<accession>A0A3S3QNF7</accession>
<evidence type="ECO:0000256" key="2">
    <source>
        <dbReference type="ARBA" id="ARBA00010136"/>
    </source>
</evidence>
<keyword evidence="8 12" id="KW-0482">Metalloprotease</keyword>
<name>A0A3S3QNF7_9ACAR</name>
<dbReference type="STRING" id="1965070.A0A3S3QNF7"/>
<feature type="binding site" evidence="10">
    <location>
        <position position="326"/>
    </location>
    <ligand>
        <name>Zn(2+)</name>
        <dbReference type="ChEBI" id="CHEBI:29105"/>
        <note>catalytic</note>
    </ligand>
</feature>
<evidence type="ECO:0000256" key="11">
    <source>
        <dbReference type="PIRSR" id="PIRSR634016-4"/>
    </source>
</evidence>
<comment type="subcellular location">
    <subcellularLocation>
        <location evidence="1">Cell membrane</location>
        <topology evidence="1">Lipid-anchor</topology>
        <topology evidence="1">GPI-anchor</topology>
    </subcellularLocation>
</comment>
<dbReference type="Pfam" id="PF01433">
    <property type="entry name" value="Peptidase_M1"/>
    <property type="match status" value="1"/>
</dbReference>
<evidence type="ECO:0000256" key="12">
    <source>
        <dbReference type="RuleBase" id="RU364040"/>
    </source>
</evidence>
<dbReference type="GO" id="GO:0006508">
    <property type="term" value="P:proteolysis"/>
    <property type="evidence" value="ECO:0007669"/>
    <property type="project" value="UniProtKB-KW"/>
</dbReference>
<comment type="cofactor">
    <cofactor evidence="10 12">
        <name>Zn(2+)</name>
        <dbReference type="ChEBI" id="CHEBI:29105"/>
    </cofactor>
    <text evidence="10 12">Binds 1 zinc ion per subunit.</text>
</comment>
<dbReference type="FunFam" id="2.60.40.1730:FF:000002">
    <property type="entry name" value="Aminopeptidase"/>
    <property type="match status" value="1"/>
</dbReference>
<dbReference type="InterPro" id="IPR001930">
    <property type="entry name" value="Peptidase_M1"/>
</dbReference>
<organism evidence="16 17">
    <name type="scientific">Dinothrombium tinctorium</name>
    <dbReference type="NCBI Taxonomy" id="1965070"/>
    <lineage>
        <taxon>Eukaryota</taxon>
        <taxon>Metazoa</taxon>
        <taxon>Ecdysozoa</taxon>
        <taxon>Arthropoda</taxon>
        <taxon>Chelicerata</taxon>
        <taxon>Arachnida</taxon>
        <taxon>Acari</taxon>
        <taxon>Acariformes</taxon>
        <taxon>Trombidiformes</taxon>
        <taxon>Prostigmata</taxon>
        <taxon>Anystina</taxon>
        <taxon>Parasitengona</taxon>
        <taxon>Trombidioidea</taxon>
        <taxon>Trombidiidae</taxon>
        <taxon>Dinothrombium</taxon>
    </lineage>
</organism>
<dbReference type="OrthoDB" id="275509at2759"/>
<feature type="domain" description="ERAP1-like C-terminal" evidence="14">
    <location>
        <begin position="549"/>
        <end position="728"/>
    </location>
</feature>
<evidence type="ECO:0000256" key="10">
    <source>
        <dbReference type="PIRSR" id="PIRSR634016-3"/>
    </source>
</evidence>
<dbReference type="GO" id="GO:0005737">
    <property type="term" value="C:cytoplasm"/>
    <property type="evidence" value="ECO:0007669"/>
    <property type="project" value="TreeGrafter"/>
</dbReference>
<dbReference type="EC" id="3.4.11.-" evidence="12"/>
<evidence type="ECO:0000256" key="1">
    <source>
        <dbReference type="ARBA" id="ARBA00004609"/>
    </source>
</evidence>
<dbReference type="InterPro" id="IPR050344">
    <property type="entry name" value="Peptidase_M1_aminopeptidases"/>
</dbReference>
<comment type="similarity">
    <text evidence="2 12">Belongs to the peptidase M1 family.</text>
</comment>
<feature type="active site" description="Proton acceptor" evidence="9">
    <location>
        <position position="323"/>
    </location>
</feature>
<dbReference type="PANTHER" id="PTHR11533:SF174">
    <property type="entry name" value="PUROMYCIN-SENSITIVE AMINOPEPTIDASE-RELATED"/>
    <property type="match status" value="1"/>
</dbReference>
<keyword evidence="7 10" id="KW-0862">Zinc</keyword>
<evidence type="ECO:0000313" key="17">
    <source>
        <dbReference type="Proteomes" id="UP000285301"/>
    </source>
</evidence>
<keyword evidence="5 10" id="KW-0479">Metal-binding</keyword>
<keyword evidence="4 12" id="KW-0645">Protease</keyword>
<dbReference type="SUPFAM" id="SSF55486">
    <property type="entry name" value="Metalloproteases ('zincins'), catalytic domain"/>
    <property type="match status" value="1"/>
</dbReference>
<protein>
    <recommendedName>
        <fullName evidence="12">Aminopeptidase</fullName>
        <ecNumber evidence="12">3.4.11.-</ecNumber>
    </recommendedName>
</protein>
<dbReference type="GO" id="GO:0070006">
    <property type="term" value="F:metalloaminopeptidase activity"/>
    <property type="evidence" value="ECO:0007669"/>
    <property type="project" value="TreeGrafter"/>
</dbReference>
<evidence type="ECO:0000256" key="5">
    <source>
        <dbReference type="ARBA" id="ARBA00022723"/>
    </source>
</evidence>
<dbReference type="EMBL" id="NCKU01001681">
    <property type="protein sequence ID" value="RWS11504.1"/>
    <property type="molecule type" value="Genomic_DNA"/>
</dbReference>
<keyword evidence="3 12" id="KW-0031">Aminopeptidase</keyword>
<dbReference type="InterPro" id="IPR027268">
    <property type="entry name" value="Peptidase_M4/M1_CTD_sf"/>
</dbReference>
<evidence type="ECO:0000259" key="13">
    <source>
        <dbReference type="Pfam" id="PF01433"/>
    </source>
</evidence>
<dbReference type="GO" id="GO:0008270">
    <property type="term" value="F:zinc ion binding"/>
    <property type="evidence" value="ECO:0007669"/>
    <property type="project" value="UniProtKB-UniRule"/>
</dbReference>
<comment type="caution">
    <text evidence="16">The sequence shown here is derived from an EMBL/GenBank/DDBJ whole genome shotgun (WGS) entry which is preliminary data.</text>
</comment>
<evidence type="ECO:0000256" key="9">
    <source>
        <dbReference type="PIRSR" id="PIRSR634016-1"/>
    </source>
</evidence>
<dbReference type="GO" id="GO:0005615">
    <property type="term" value="C:extracellular space"/>
    <property type="evidence" value="ECO:0007669"/>
    <property type="project" value="TreeGrafter"/>
</dbReference>
<gene>
    <name evidence="16" type="ORF">B4U79_02996</name>
</gene>
<evidence type="ECO:0000313" key="16">
    <source>
        <dbReference type="EMBL" id="RWS11504.1"/>
    </source>
</evidence>
<dbReference type="FunFam" id="1.10.390.10:FF:000001">
    <property type="entry name" value="Aminopeptidase"/>
    <property type="match status" value="1"/>
</dbReference>
<dbReference type="Gene3D" id="1.25.50.20">
    <property type="match status" value="2"/>
</dbReference>
<feature type="domain" description="Aminopeptidase N-like N-terminal" evidence="15">
    <location>
        <begin position="26"/>
        <end position="215"/>
    </location>
</feature>
<dbReference type="GO" id="GO:0042277">
    <property type="term" value="F:peptide binding"/>
    <property type="evidence" value="ECO:0007669"/>
    <property type="project" value="TreeGrafter"/>
</dbReference>
<keyword evidence="17" id="KW-1185">Reference proteome</keyword>
<feature type="site" description="Transition state stabilizer" evidence="11">
    <location>
        <position position="408"/>
    </location>
</feature>
<evidence type="ECO:0000256" key="7">
    <source>
        <dbReference type="ARBA" id="ARBA00022833"/>
    </source>
</evidence>
<dbReference type="Gene3D" id="2.60.40.1730">
    <property type="entry name" value="tricorn interacting facor f3 domain"/>
    <property type="match status" value="1"/>
</dbReference>
<evidence type="ECO:0000256" key="6">
    <source>
        <dbReference type="ARBA" id="ARBA00022801"/>
    </source>
</evidence>
<reference evidence="16 17" key="1">
    <citation type="journal article" date="2018" name="Gigascience">
        <title>Genomes of trombidid mites reveal novel predicted allergens and laterally-transferred genes associated with secondary metabolism.</title>
        <authorList>
            <person name="Dong X."/>
            <person name="Chaisiri K."/>
            <person name="Xia D."/>
            <person name="Armstrong S.D."/>
            <person name="Fang Y."/>
            <person name="Donnelly M.J."/>
            <person name="Kadowaki T."/>
            <person name="McGarry J.W."/>
            <person name="Darby A.C."/>
            <person name="Makepeace B.L."/>
        </authorList>
    </citation>
    <scope>NUCLEOTIDE SEQUENCE [LARGE SCALE GENOMIC DNA]</scope>
    <source>
        <strain evidence="16">UoL-WK</strain>
    </source>
</reference>
<dbReference type="CDD" id="cd09601">
    <property type="entry name" value="M1_APN-Q_like"/>
    <property type="match status" value="1"/>
</dbReference>
<evidence type="ECO:0000256" key="3">
    <source>
        <dbReference type="ARBA" id="ARBA00022438"/>
    </source>
</evidence>
<dbReference type="Gene3D" id="2.60.40.1910">
    <property type="match status" value="1"/>
</dbReference>
<dbReference type="Pfam" id="PF17900">
    <property type="entry name" value="Peptidase_M1_N"/>
    <property type="match status" value="1"/>
</dbReference>
<evidence type="ECO:0000256" key="8">
    <source>
        <dbReference type="ARBA" id="ARBA00023049"/>
    </source>
</evidence>
<feature type="domain" description="Peptidase M1 membrane alanine aminopeptidase" evidence="13">
    <location>
        <begin position="250"/>
        <end position="467"/>
    </location>
</feature>
<evidence type="ECO:0000259" key="15">
    <source>
        <dbReference type="Pfam" id="PF17900"/>
    </source>
</evidence>
<dbReference type="SUPFAM" id="SSF63737">
    <property type="entry name" value="Leukotriene A4 hydrolase N-terminal domain"/>
    <property type="match status" value="1"/>
</dbReference>
<sequence length="848" mass="97734">MLSMASSMEDRLPPETCFRLPKTVIPHLYHLRMKVDLENFTFHGQEIVEIDVKQETKEIILNAVELKIISAKFKCIDGKARHQFVDANKIHLCEKSEVAIIQFSSTLNLGTGQLKLEFNGTLNNKVKGFYRSNYINAEGEERFVASTLFQPTNARRAFPCWDEPEFKAKFHITLIVPADKVALSNTNVISQQPFRENKDFKVVEYSITPLMSTYLLAFVVGDYDYVQDKTNNGVAVRVYTPVGKKKEGAFSLSVAMKALKFFEEYFKISYPLPKLDLISLPAFSVGAMENWGLITFLESYLHIIHRVTSTRGRQETALVVAHEISHQWFGNLVTMKWWTYLWLNEGFAMFMQFFCINELFANWNVWLKMITDIINPTLDFDALSNSHPLEVPVCHPSEIDEIFDPISYNKGASLLRMIHNYIGNEHFKEGLQLYLKKYSYSNTVSKDLWKAFEEVSQQPIENIMTKWTKQKGFPLITVSSRQEGSNRIVILSQKKFTANGKLDEEDKKAFWLIPVTIRIQIPSGNDDKRILLSDETTEVILTDVSINQLVIVNPERFGFYRVNYECRLLNQLKIAIREKSLKPSDRLCIQNDVFALVKAGKVSTVKLLEMLEAFVDEENFSVWNSISVCANELYYLLSSTDCVELFLAYARNLFSRIHSKLGWDHRANESNILTLTLVIESLILLRDPLVLEEALTRYEALSNRVTMISDEITALIYDAAISNGYVNLFRTLFNDEIPIQDSYNIISRLVLNPIAHEPLWHFFQDNFHQFKNRFENLPLMSRVVRIVCYYFASEQKANEVEAFFSNNPIVGVELGLKQAIEGIRLKGDWLKRDLAAIKSFLLNRSTSR</sequence>
<keyword evidence="6 12" id="KW-0378">Hydrolase</keyword>
<dbReference type="InterPro" id="IPR045357">
    <property type="entry name" value="Aminopeptidase_N-like_N"/>
</dbReference>
<dbReference type="Pfam" id="PF11838">
    <property type="entry name" value="ERAP1_C"/>
    <property type="match status" value="2"/>
</dbReference>
<dbReference type="Proteomes" id="UP000285301">
    <property type="component" value="Unassembled WGS sequence"/>
</dbReference>
<dbReference type="InterPro" id="IPR034016">
    <property type="entry name" value="M1_APN-typ"/>
</dbReference>